<sequence>MRSWIVLAASVACIVVLAFGAAFSVSTPVGAQFELPSCKAGIHMISPSDDDFKNAAALLNTNGGAYCWVTIVIREDEMNPENLQRLHNLARKYKFQIIHRIEKGFDSQGRWYMPDGDTVQKFVTAIKTIIPSQKDVYIVLGNEPTHAVMCGGCTPESYAQWAMQAIDTIHTAFAEDADVAMNPVVMLAGQDVHSPDAPPDYYDAEKFMSRMFTAEPNLLCEIDAWASHNYPRDFMRNTFAGRYSLRGYIWELALAQRLAQRLVSEDCQEHVRQLPVFITETGYKVGAGGIADDLAFHQAQQMLRFYEEDPKVRSVTLFVYRSCGMPFEEFAITGCNGDKLNGVGQALLESPKVKGEVRHVHKARTKVECPLEVVERLPIECTVSAENLGTDTWQNIGGEYSLSLIGYQSSGPDGQVYSFTRFREVQPGETLSANLTYNPGEQQGAHTLQIGLSREGRVLLGLATVGLDVNAAPEMTLKVNTILGSPVQSASKSAQVQIFDDQDRILFRKPVVIENGAGVVGTVENVGLSGCYRAVLLVDGNLPVQKACVDFEKGMNIIEMPRLLPVDRDNDGKLSLSDILGRYR</sequence>
<reference evidence="1 2" key="1">
    <citation type="journal article" date="2016" name="Nat. Commun.">
        <title>Thousands of microbial genomes shed light on interconnected biogeochemical processes in an aquifer system.</title>
        <authorList>
            <person name="Anantharaman K."/>
            <person name="Brown C.T."/>
            <person name="Hug L.A."/>
            <person name="Sharon I."/>
            <person name="Castelle C.J."/>
            <person name="Probst A.J."/>
            <person name="Thomas B.C."/>
            <person name="Singh A."/>
            <person name="Wilkins M.J."/>
            <person name="Karaoz U."/>
            <person name="Brodie E.L."/>
            <person name="Williams K.H."/>
            <person name="Hubbard S.S."/>
            <person name="Banfield J.F."/>
        </authorList>
    </citation>
    <scope>NUCLEOTIDE SEQUENCE [LARGE SCALE GENOMIC DNA]</scope>
</reference>
<comment type="caution">
    <text evidence="1">The sequence shown here is derived from an EMBL/GenBank/DDBJ whole genome shotgun (WGS) entry which is preliminary data.</text>
</comment>
<dbReference type="EMBL" id="MFZT01000018">
    <property type="protein sequence ID" value="OGK31355.1"/>
    <property type="molecule type" value="Genomic_DNA"/>
</dbReference>
<evidence type="ECO:0000313" key="1">
    <source>
        <dbReference type="EMBL" id="OGK31355.1"/>
    </source>
</evidence>
<dbReference type="InterPro" id="IPR017853">
    <property type="entry name" value="GH"/>
</dbReference>
<dbReference type="AlphaFoldDB" id="A0A1F7HJT0"/>
<protein>
    <recommendedName>
        <fullName evidence="3">EF-hand domain-containing protein</fullName>
    </recommendedName>
</protein>
<evidence type="ECO:0008006" key="3">
    <source>
        <dbReference type="Google" id="ProtNLM"/>
    </source>
</evidence>
<dbReference type="Gene3D" id="3.20.20.80">
    <property type="entry name" value="Glycosidases"/>
    <property type="match status" value="1"/>
</dbReference>
<proteinExistence type="predicted"/>
<accession>A0A1F7HJT0</accession>
<organism evidence="1 2">
    <name type="scientific">Candidatus Roizmanbacteria bacterium RIFCSPHIGHO2_02_FULL_43_11</name>
    <dbReference type="NCBI Taxonomy" id="1802043"/>
    <lineage>
        <taxon>Bacteria</taxon>
        <taxon>Candidatus Roizmaniibacteriota</taxon>
    </lineage>
</organism>
<dbReference type="InterPro" id="IPR018247">
    <property type="entry name" value="EF_Hand_1_Ca_BS"/>
</dbReference>
<name>A0A1F7HJT0_9BACT</name>
<gene>
    <name evidence="1" type="ORF">A3D08_02285</name>
</gene>
<dbReference type="SUPFAM" id="SSF51445">
    <property type="entry name" value="(Trans)glycosidases"/>
    <property type="match status" value="1"/>
</dbReference>
<evidence type="ECO:0000313" key="2">
    <source>
        <dbReference type="Proteomes" id="UP000178098"/>
    </source>
</evidence>
<dbReference type="Proteomes" id="UP000178098">
    <property type="component" value="Unassembled WGS sequence"/>
</dbReference>
<dbReference type="PROSITE" id="PS00018">
    <property type="entry name" value="EF_HAND_1"/>
    <property type="match status" value="1"/>
</dbReference>